<dbReference type="PANTHER" id="PTHR31376">
    <property type="entry name" value="OS09G0467300 PROTEIN-RELATED"/>
    <property type="match status" value="1"/>
</dbReference>
<dbReference type="AlphaFoldDB" id="A0A6A5P9T1"/>
<feature type="transmembrane region" description="Helical" evidence="7">
    <location>
        <begin position="149"/>
        <end position="169"/>
    </location>
</feature>
<keyword evidence="4 7" id="KW-0812">Transmembrane</keyword>
<comment type="subcellular location">
    <subcellularLocation>
        <location evidence="1 7">Membrane</location>
        <topology evidence="1 7">Multi-pass membrane protein</topology>
    </subcellularLocation>
</comment>
<dbReference type="InterPro" id="IPR030182">
    <property type="entry name" value="PUP_plant"/>
</dbReference>
<evidence type="ECO:0000256" key="4">
    <source>
        <dbReference type="ARBA" id="ARBA00022692"/>
    </source>
</evidence>
<dbReference type="OrthoDB" id="10309358at2759"/>
<protein>
    <recommendedName>
        <fullName evidence="7">Probable purine permease</fullName>
    </recommendedName>
</protein>
<comment type="caution">
    <text evidence="8">The sequence shown here is derived from an EMBL/GenBank/DDBJ whole genome shotgun (WGS) entry which is preliminary data.</text>
</comment>
<feature type="transmembrane region" description="Helical" evidence="7">
    <location>
        <begin position="91"/>
        <end position="111"/>
    </location>
</feature>
<dbReference type="Pfam" id="PF16913">
    <property type="entry name" value="PUNUT"/>
    <property type="match status" value="1"/>
</dbReference>
<evidence type="ECO:0000256" key="5">
    <source>
        <dbReference type="ARBA" id="ARBA00022989"/>
    </source>
</evidence>
<sequence>MIEGREAEQNKTMKRTLLIMNCIMQALGFSCGPLLTRLYFLNGGNLVWLSCFLQTATFPIILLPLSISYLHRTRNHNLTERIKPKMFSIKPPLFVAFAIIGVFSGLNSYLYSTGVATLPVSTSTIIIATQLVFIAIFSFILVSQKFTPYSVNAIVLLTIGLGIMGLHTHEDLPENEAPKQYVLGFVMTVVSAAVGGFILPMMELMFKKTKQAITYSLMLEIQFIVCFFATLACTFGMIISNDFKAIPVEARNFELGETNYYGVLVLISIIWQIYYMGSMGVTICSSSLLSGIITALMMPITEILAIIFYEENFNAEKGVSLVLSLWGFVSYFYGEFKQAKLVKWMHIPEIQHHLNPSFHN</sequence>
<keyword evidence="3 7" id="KW-0813">Transport</keyword>
<dbReference type="GO" id="GO:0015211">
    <property type="term" value="F:purine nucleoside transmembrane transporter activity"/>
    <property type="evidence" value="ECO:0007669"/>
    <property type="project" value="UniProtKB-UniRule"/>
</dbReference>
<dbReference type="InterPro" id="IPR037185">
    <property type="entry name" value="EmrE-like"/>
</dbReference>
<evidence type="ECO:0000256" key="6">
    <source>
        <dbReference type="ARBA" id="ARBA00023136"/>
    </source>
</evidence>
<dbReference type="EMBL" id="WOCE01000011">
    <property type="protein sequence ID" value="KAE9603854.1"/>
    <property type="molecule type" value="Genomic_DNA"/>
</dbReference>
<keyword evidence="9" id="KW-1185">Reference proteome</keyword>
<reference evidence="9" key="1">
    <citation type="journal article" date="2020" name="Nat. Commun.">
        <title>Genome sequence of the cluster root forming white lupin.</title>
        <authorList>
            <person name="Hufnagel B."/>
            <person name="Marques A."/>
            <person name="Soriano A."/>
            <person name="Marques L."/>
            <person name="Divol F."/>
            <person name="Doumas P."/>
            <person name="Sallet E."/>
            <person name="Mancinotti D."/>
            <person name="Carrere S."/>
            <person name="Marande W."/>
            <person name="Arribat S."/>
            <person name="Keller J."/>
            <person name="Huneau C."/>
            <person name="Blein T."/>
            <person name="Aime D."/>
            <person name="Laguerre M."/>
            <person name="Taylor J."/>
            <person name="Schubert V."/>
            <person name="Nelson M."/>
            <person name="Geu-Flores F."/>
            <person name="Crespi M."/>
            <person name="Gallardo-Guerrero K."/>
            <person name="Delaux P.-M."/>
            <person name="Salse J."/>
            <person name="Berges H."/>
            <person name="Guyot R."/>
            <person name="Gouzy J."/>
            <person name="Peret B."/>
        </authorList>
    </citation>
    <scope>NUCLEOTIDE SEQUENCE [LARGE SCALE GENOMIC DNA]</scope>
    <source>
        <strain evidence="9">cv. Amiga</strain>
    </source>
</reference>
<accession>A0A6A5P9T1</accession>
<proteinExistence type="inferred from homology"/>
<comment type="similarity">
    <text evidence="2 7">Belongs to the purine permeases (TC 2.A.7.14) family.</text>
</comment>
<evidence type="ECO:0000256" key="7">
    <source>
        <dbReference type="RuleBase" id="RU368015"/>
    </source>
</evidence>
<evidence type="ECO:0000313" key="9">
    <source>
        <dbReference type="Proteomes" id="UP000447434"/>
    </source>
</evidence>
<dbReference type="PROSITE" id="PS51257">
    <property type="entry name" value="PROKAR_LIPOPROTEIN"/>
    <property type="match status" value="1"/>
</dbReference>
<name>A0A6A5P9T1_LUPAL</name>
<dbReference type="GO" id="GO:0005345">
    <property type="term" value="F:purine nucleobase transmembrane transporter activity"/>
    <property type="evidence" value="ECO:0007669"/>
    <property type="project" value="UniProtKB-UniRule"/>
</dbReference>
<feature type="transmembrane region" description="Helical" evidence="7">
    <location>
        <begin position="181"/>
        <end position="200"/>
    </location>
</feature>
<dbReference type="GO" id="GO:0016020">
    <property type="term" value="C:membrane"/>
    <property type="evidence" value="ECO:0007669"/>
    <property type="project" value="UniProtKB-SubCell"/>
</dbReference>
<dbReference type="Proteomes" id="UP000447434">
    <property type="component" value="Chromosome 11"/>
</dbReference>
<feature type="transmembrane region" description="Helical" evidence="7">
    <location>
        <begin position="18"/>
        <end position="40"/>
    </location>
</feature>
<evidence type="ECO:0000256" key="2">
    <source>
        <dbReference type="ARBA" id="ARBA00006213"/>
    </source>
</evidence>
<feature type="transmembrane region" description="Helical" evidence="7">
    <location>
        <begin position="259"/>
        <end position="276"/>
    </location>
</feature>
<keyword evidence="5 7" id="KW-1133">Transmembrane helix</keyword>
<feature type="transmembrane region" description="Helical" evidence="7">
    <location>
        <begin position="46"/>
        <end position="70"/>
    </location>
</feature>
<feature type="transmembrane region" description="Helical" evidence="7">
    <location>
        <begin position="315"/>
        <end position="334"/>
    </location>
</feature>
<feature type="transmembrane region" description="Helical" evidence="7">
    <location>
        <begin position="123"/>
        <end position="142"/>
    </location>
</feature>
<evidence type="ECO:0000256" key="1">
    <source>
        <dbReference type="ARBA" id="ARBA00004141"/>
    </source>
</evidence>
<evidence type="ECO:0000256" key="3">
    <source>
        <dbReference type="ARBA" id="ARBA00022448"/>
    </source>
</evidence>
<keyword evidence="6 7" id="KW-0472">Membrane</keyword>
<feature type="transmembrane region" description="Helical" evidence="7">
    <location>
        <begin position="288"/>
        <end position="309"/>
    </location>
</feature>
<dbReference type="SUPFAM" id="SSF103481">
    <property type="entry name" value="Multidrug resistance efflux transporter EmrE"/>
    <property type="match status" value="1"/>
</dbReference>
<dbReference type="PANTHER" id="PTHR31376:SF1">
    <property type="entry name" value="PURINE PERMEASE 2"/>
    <property type="match status" value="1"/>
</dbReference>
<gene>
    <name evidence="8" type="ORF">Lalb_Chr11g0065211</name>
</gene>
<feature type="transmembrane region" description="Helical" evidence="7">
    <location>
        <begin position="212"/>
        <end position="239"/>
    </location>
</feature>
<organism evidence="8 9">
    <name type="scientific">Lupinus albus</name>
    <name type="common">White lupine</name>
    <name type="synonym">Lupinus termis</name>
    <dbReference type="NCBI Taxonomy" id="3870"/>
    <lineage>
        <taxon>Eukaryota</taxon>
        <taxon>Viridiplantae</taxon>
        <taxon>Streptophyta</taxon>
        <taxon>Embryophyta</taxon>
        <taxon>Tracheophyta</taxon>
        <taxon>Spermatophyta</taxon>
        <taxon>Magnoliopsida</taxon>
        <taxon>eudicotyledons</taxon>
        <taxon>Gunneridae</taxon>
        <taxon>Pentapetalae</taxon>
        <taxon>rosids</taxon>
        <taxon>fabids</taxon>
        <taxon>Fabales</taxon>
        <taxon>Fabaceae</taxon>
        <taxon>Papilionoideae</taxon>
        <taxon>50 kb inversion clade</taxon>
        <taxon>genistoids sensu lato</taxon>
        <taxon>core genistoids</taxon>
        <taxon>Genisteae</taxon>
        <taxon>Lupinus</taxon>
    </lineage>
</organism>
<evidence type="ECO:0000313" key="8">
    <source>
        <dbReference type="EMBL" id="KAE9603854.1"/>
    </source>
</evidence>